<keyword evidence="1" id="KW-0472">Membrane</keyword>
<name>A0A0L8ALP0_9BACT</name>
<reference evidence="3" key="1">
    <citation type="submission" date="2014-11" db="EMBL/GenBank/DDBJ databases">
        <title>Genome sequencing of Roseivirga sp. D-25.</title>
        <authorList>
            <person name="Selvaratnam C."/>
            <person name="Thevarajoo S."/>
            <person name="Goh K.M."/>
            <person name="Eee R."/>
            <person name="Chan K.-G."/>
            <person name="Chong C.S."/>
        </authorList>
    </citation>
    <scope>NUCLEOTIDE SEQUENCE [LARGE SCALE GENOMIC DNA]</scope>
    <source>
        <strain evidence="3">D-25</strain>
    </source>
</reference>
<feature type="transmembrane region" description="Helical" evidence="1">
    <location>
        <begin position="266"/>
        <end position="283"/>
    </location>
</feature>
<proteinExistence type="predicted"/>
<dbReference type="OrthoDB" id="1491387at2"/>
<gene>
    <name evidence="2" type="ORF">OB69_07200</name>
</gene>
<evidence type="ECO:0000313" key="3">
    <source>
        <dbReference type="Proteomes" id="UP000036908"/>
    </source>
</evidence>
<comment type="caution">
    <text evidence="2">The sequence shown here is derived from an EMBL/GenBank/DDBJ whole genome shotgun (WGS) entry which is preliminary data.</text>
</comment>
<keyword evidence="3" id="KW-1185">Reference proteome</keyword>
<evidence type="ECO:0000313" key="2">
    <source>
        <dbReference type="EMBL" id="KOF03112.1"/>
    </source>
</evidence>
<dbReference type="AlphaFoldDB" id="A0A0L8ALP0"/>
<dbReference type="PATRIC" id="fig|1566026.4.peg.3271"/>
<sequence length="482" mass="55147">MTNIDRPKGKDESKLRRWVANLQLESWQLELLITGFSIFLLVTGIGEYAEINRNIQENKLNPGANGINPLLSISINFILDTIPIGMKFFLINLLIHLLLRGFWIGIVGLSSVSSFIDYDKLAFKGKFRKYMPEKVRSLDELIVHLDKISSVIFAYTFLLVFSIVSVVIVVAIGVSLLSVTVMLSTSNELTIWVGIMNLVAIFAVIFYFVLAIIFFLDTLFFSAFKKSKWFSVLYYPIYRFFSVITLSILYRSIYYHLITTYKKKQIIGVSSVLLLVLLVTLRADALDVNVFYPERTNISEGYMVEGFYDDLRADDQFIRELSLPSKYVENGFLELFLRYNPKDNSTLELLCPDSYKLSPDEGVLQGFKAGMKVQMDTTLNVDDLVRDKNYEARLEQSLACQTQLFEVYIDGILYPNLDYAFKTHASNGEKGYLAVIDVIELGRGKHLLEVKKLKASSTARMRGIELEDLKMELIAKLNFWVE</sequence>
<feature type="transmembrane region" description="Helical" evidence="1">
    <location>
        <begin position="152"/>
        <end position="177"/>
    </location>
</feature>
<protein>
    <submittedName>
        <fullName evidence="2">Uncharacterized protein</fullName>
    </submittedName>
</protein>
<evidence type="ECO:0000256" key="1">
    <source>
        <dbReference type="SAM" id="Phobius"/>
    </source>
</evidence>
<feature type="transmembrane region" description="Helical" evidence="1">
    <location>
        <begin position="236"/>
        <end position="254"/>
    </location>
</feature>
<feature type="transmembrane region" description="Helical" evidence="1">
    <location>
        <begin position="97"/>
        <end position="116"/>
    </location>
</feature>
<keyword evidence="1" id="KW-1133">Transmembrane helix</keyword>
<organism evidence="2 3">
    <name type="scientific">Roseivirga seohaensis subsp. aquiponti</name>
    <dbReference type="NCBI Taxonomy" id="1566026"/>
    <lineage>
        <taxon>Bacteria</taxon>
        <taxon>Pseudomonadati</taxon>
        <taxon>Bacteroidota</taxon>
        <taxon>Cytophagia</taxon>
        <taxon>Cytophagales</taxon>
        <taxon>Roseivirgaceae</taxon>
        <taxon>Roseivirga</taxon>
    </lineage>
</organism>
<dbReference type="EMBL" id="JSVA01000008">
    <property type="protein sequence ID" value="KOF03112.1"/>
    <property type="molecule type" value="Genomic_DNA"/>
</dbReference>
<keyword evidence="1" id="KW-0812">Transmembrane</keyword>
<dbReference type="RefSeq" id="WP_053223032.1">
    <property type="nucleotide sequence ID" value="NZ_JSVA01000008.1"/>
</dbReference>
<feature type="transmembrane region" description="Helical" evidence="1">
    <location>
        <begin position="189"/>
        <end position="216"/>
    </location>
</feature>
<dbReference type="Proteomes" id="UP000036908">
    <property type="component" value="Unassembled WGS sequence"/>
</dbReference>
<accession>A0A0L8ALP0</accession>